<dbReference type="PANTHER" id="PTHR11926">
    <property type="entry name" value="GLUCOSYL/GLUCURONOSYL TRANSFERASES"/>
    <property type="match status" value="1"/>
</dbReference>
<comment type="similarity">
    <text evidence="1">Belongs to the UDP-glycosyltransferase family.</text>
</comment>
<keyword evidence="3" id="KW-1185">Reference proteome</keyword>
<name>A0AA38TKD2_9ASTR</name>
<evidence type="ECO:0000256" key="1">
    <source>
        <dbReference type="ARBA" id="ARBA00009995"/>
    </source>
</evidence>
<sequence>MVCWPFTGDQPMNCRQMCKDWEVGMEIGRSVKRDEVEKVVRALMVGDEGRRMRTKAIEWKKMAKIAVGPNGSSFQSVRKLVDEIKMFSTN</sequence>
<reference evidence="2" key="1">
    <citation type="submission" date="2023-03" db="EMBL/GenBank/DDBJ databases">
        <title>Chromosome-scale reference genome and RAD-based genetic map of yellow starthistle (Centaurea solstitialis) reveal putative structural variation and QTLs associated with invader traits.</title>
        <authorList>
            <person name="Reatini B."/>
            <person name="Cang F.A."/>
            <person name="Jiang Q."/>
            <person name="Mckibben M.T.W."/>
            <person name="Barker M.S."/>
            <person name="Rieseberg L.H."/>
            <person name="Dlugosch K.M."/>
        </authorList>
    </citation>
    <scope>NUCLEOTIDE SEQUENCE</scope>
    <source>
        <strain evidence="2">CAN-66</strain>
        <tissue evidence="2">Leaf</tissue>
    </source>
</reference>
<dbReference type="SUPFAM" id="SSF53756">
    <property type="entry name" value="UDP-Glycosyltransferase/glycogen phosphorylase"/>
    <property type="match status" value="1"/>
</dbReference>
<dbReference type="GO" id="GO:0080044">
    <property type="term" value="F:quercetin 7-O-glucosyltransferase activity"/>
    <property type="evidence" value="ECO:0007669"/>
    <property type="project" value="TreeGrafter"/>
</dbReference>
<proteinExistence type="inferred from homology"/>
<protein>
    <submittedName>
        <fullName evidence="2">Uncharacterized protein</fullName>
    </submittedName>
</protein>
<accession>A0AA38TKD2</accession>
<dbReference type="AlphaFoldDB" id="A0AA38TKD2"/>
<dbReference type="GO" id="GO:0080043">
    <property type="term" value="F:quercetin 3-O-glucosyltransferase activity"/>
    <property type="evidence" value="ECO:0007669"/>
    <property type="project" value="TreeGrafter"/>
</dbReference>
<dbReference type="PANTHER" id="PTHR11926:SF1551">
    <property type="entry name" value="GLYCOSYLTRANSFERASE"/>
    <property type="match status" value="1"/>
</dbReference>
<evidence type="ECO:0000313" key="2">
    <source>
        <dbReference type="EMBL" id="KAJ9562545.1"/>
    </source>
</evidence>
<gene>
    <name evidence="2" type="ORF">OSB04_007705</name>
</gene>
<dbReference type="Gene3D" id="3.40.50.2000">
    <property type="entry name" value="Glycogen Phosphorylase B"/>
    <property type="match status" value="2"/>
</dbReference>
<dbReference type="Proteomes" id="UP001172457">
    <property type="component" value="Chromosome 2"/>
</dbReference>
<comment type="caution">
    <text evidence="2">The sequence shown here is derived from an EMBL/GenBank/DDBJ whole genome shotgun (WGS) entry which is preliminary data.</text>
</comment>
<dbReference type="EMBL" id="JARYMX010000002">
    <property type="protein sequence ID" value="KAJ9562545.1"/>
    <property type="molecule type" value="Genomic_DNA"/>
</dbReference>
<evidence type="ECO:0000313" key="3">
    <source>
        <dbReference type="Proteomes" id="UP001172457"/>
    </source>
</evidence>
<organism evidence="2 3">
    <name type="scientific">Centaurea solstitialis</name>
    <name type="common">yellow star-thistle</name>
    <dbReference type="NCBI Taxonomy" id="347529"/>
    <lineage>
        <taxon>Eukaryota</taxon>
        <taxon>Viridiplantae</taxon>
        <taxon>Streptophyta</taxon>
        <taxon>Embryophyta</taxon>
        <taxon>Tracheophyta</taxon>
        <taxon>Spermatophyta</taxon>
        <taxon>Magnoliopsida</taxon>
        <taxon>eudicotyledons</taxon>
        <taxon>Gunneridae</taxon>
        <taxon>Pentapetalae</taxon>
        <taxon>asterids</taxon>
        <taxon>campanulids</taxon>
        <taxon>Asterales</taxon>
        <taxon>Asteraceae</taxon>
        <taxon>Carduoideae</taxon>
        <taxon>Cardueae</taxon>
        <taxon>Centaureinae</taxon>
        <taxon>Centaurea</taxon>
    </lineage>
</organism>